<dbReference type="Pfam" id="PF00892">
    <property type="entry name" value="EamA"/>
    <property type="match status" value="2"/>
</dbReference>
<evidence type="ECO:0000256" key="5">
    <source>
        <dbReference type="SAM" id="Phobius"/>
    </source>
</evidence>
<keyword evidence="4 5" id="KW-0472">Membrane</keyword>
<organism evidence="7 8">
    <name type="scientific">Caenimonas terrae</name>
    <dbReference type="NCBI Taxonomy" id="696074"/>
    <lineage>
        <taxon>Bacteria</taxon>
        <taxon>Pseudomonadati</taxon>
        <taxon>Pseudomonadota</taxon>
        <taxon>Betaproteobacteria</taxon>
        <taxon>Burkholderiales</taxon>
        <taxon>Comamonadaceae</taxon>
        <taxon>Caenimonas</taxon>
    </lineage>
</organism>
<feature type="transmembrane region" description="Helical" evidence="5">
    <location>
        <begin position="108"/>
        <end position="126"/>
    </location>
</feature>
<dbReference type="PANTHER" id="PTHR32322">
    <property type="entry name" value="INNER MEMBRANE TRANSPORTER"/>
    <property type="match status" value="1"/>
</dbReference>
<feature type="transmembrane region" description="Helical" evidence="5">
    <location>
        <begin position="192"/>
        <end position="218"/>
    </location>
</feature>
<keyword evidence="2 5" id="KW-0812">Transmembrane</keyword>
<feature type="transmembrane region" description="Helical" evidence="5">
    <location>
        <begin position="81"/>
        <end position="102"/>
    </location>
</feature>
<evidence type="ECO:0000313" key="8">
    <source>
        <dbReference type="Proteomes" id="UP001596037"/>
    </source>
</evidence>
<feature type="transmembrane region" description="Helical" evidence="5">
    <location>
        <begin position="165"/>
        <end position="185"/>
    </location>
</feature>
<proteinExistence type="predicted"/>
<feature type="transmembrane region" description="Helical" evidence="5">
    <location>
        <begin position="135"/>
        <end position="153"/>
    </location>
</feature>
<feature type="transmembrane region" description="Helical" evidence="5">
    <location>
        <begin position="224"/>
        <end position="245"/>
    </location>
</feature>
<gene>
    <name evidence="7" type="ORF">ACFPOE_11030</name>
</gene>
<dbReference type="InterPro" id="IPR037185">
    <property type="entry name" value="EmrE-like"/>
</dbReference>
<feature type="transmembrane region" description="Helical" evidence="5">
    <location>
        <begin position="283"/>
        <end position="304"/>
    </location>
</feature>
<dbReference type="EMBL" id="JBHSMF010000006">
    <property type="protein sequence ID" value="MFC5498068.1"/>
    <property type="molecule type" value="Genomic_DNA"/>
</dbReference>
<evidence type="ECO:0000256" key="3">
    <source>
        <dbReference type="ARBA" id="ARBA00022989"/>
    </source>
</evidence>
<name>A0ABW0NG33_9BURK</name>
<evidence type="ECO:0000256" key="2">
    <source>
        <dbReference type="ARBA" id="ARBA00022692"/>
    </source>
</evidence>
<evidence type="ECO:0000313" key="7">
    <source>
        <dbReference type="EMBL" id="MFC5498068.1"/>
    </source>
</evidence>
<evidence type="ECO:0000259" key="6">
    <source>
        <dbReference type="Pfam" id="PF00892"/>
    </source>
</evidence>
<dbReference type="InterPro" id="IPR000620">
    <property type="entry name" value="EamA_dom"/>
</dbReference>
<dbReference type="SUPFAM" id="SSF103481">
    <property type="entry name" value="Multidrug resistance efflux transporter EmrE"/>
    <property type="match status" value="2"/>
</dbReference>
<evidence type="ECO:0000256" key="1">
    <source>
        <dbReference type="ARBA" id="ARBA00004141"/>
    </source>
</evidence>
<comment type="caution">
    <text evidence="7">The sequence shown here is derived from an EMBL/GenBank/DDBJ whole genome shotgun (WGS) entry which is preliminary data.</text>
</comment>
<dbReference type="Proteomes" id="UP001596037">
    <property type="component" value="Unassembled WGS sequence"/>
</dbReference>
<keyword evidence="8" id="KW-1185">Reference proteome</keyword>
<feature type="transmembrane region" description="Helical" evidence="5">
    <location>
        <begin position="257"/>
        <end position="277"/>
    </location>
</feature>
<comment type="subcellular location">
    <subcellularLocation>
        <location evidence="1">Membrane</location>
        <topology evidence="1">Multi-pass membrane protein</topology>
    </subcellularLocation>
</comment>
<accession>A0ABW0NG33</accession>
<dbReference type="InterPro" id="IPR050638">
    <property type="entry name" value="AA-Vitamin_Transporters"/>
</dbReference>
<keyword evidence="3 5" id="KW-1133">Transmembrane helix</keyword>
<dbReference type="PANTHER" id="PTHR32322:SF9">
    <property type="entry name" value="AMINO-ACID METABOLITE EFFLUX PUMP-RELATED"/>
    <property type="match status" value="1"/>
</dbReference>
<dbReference type="RefSeq" id="WP_376850131.1">
    <property type="nucleotide sequence ID" value="NZ_JBHSMF010000006.1"/>
</dbReference>
<feature type="transmembrane region" description="Helical" evidence="5">
    <location>
        <begin position="22"/>
        <end position="43"/>
    </location>
</feature>
<evidence type="ECO:0000256" key="4">
    <source>
        <dbReference type="ARBA" id="ARBA00023136"/>
    </source>
</evidence>
<sequence>MTAVARPAAVSSGALRGWLPDFVLLAAIWGASFLFMRMGAVEFGAVPTAAARVVIATALLWPLLLLRGLGPQLRRHWKPVFVIGLLNSGLPFVLFSFALLSITTGLSAVLNATAPMFGALIAWAWLRDRPTASRILGLVIGFCGVALLVWDKASFKPDAGGHSPGWAMLACLGACVCYGIAASAAKRYLSGLPALVTATGSQMGASLGLVLPALWLWPAQMPSLHAWLAVLVLGVVCTGIAYVLYFRLIENAGPPRALAVTFLIPVFAVLYGLLFLGETVNGWMVFCAAVIVAGTALATGLLALPRFKRRG</sequence>
<feature type="transmembrane region" description="Helical" evidence="5">
    <location>
        <begin position="49"/>
        <end position="69"/>
    </location>
</feature>
<feature type="domain" description="EamA" evidence="6">
    <location>
        <begin position="23"/>
        <end position="149"/>
    </location>
</feature>
<reference evidence="8" key="1">
    <citation type="journal article" date="2019" name="Int. J. Syst. Evol. Microbiol.">
        <title>The Global Catalogue of Microorganisms (GCM) 10K type strain sequencing project: providing services to taxonomists for standard genome sequencing and annotation.</title>
        <authorList>
            <consortium name="The Broad Institute Genomics Platform"/>
            <consortium name="The Broad Institute Genome Sequencing Center for Infectious Disease"/>
            <person name="Wu L."/>
            <person name="Ma J."/>
        </authorList>
    </citation>
    <scope>NUCLEOTIDE SEQUENCE [LARGE SCALE GENOMIC DNA]</scope>
    <source>
        <strain evidence="8">CCUG 57401</strain>
    </source>
</reference>
<feature type="domain" description="EamA" evidence="6">
    <location>
        <begin position="166"/>
        <end position="298"/>
    </location>
</feature>
<protein>
    <submittedName>
        <fullName evidence="7">DMT family transporter</fullName>
    </submittedName>
</protein>